<evidence type="ECO:0000313" key="2">
    <source>
        <dbReference type="Proteomes" id="UP000759537"/>
    </source>
</evidence>
<reference evidence="1" key="2">
    <citation type="journal article" date="2020" name="Nat. Commun.">
        <title>Large-scale genome sequencing of mycorrhizal fungi provides insights into the early evolution of symbiotic traits.</title>
        <authorList>
            <person name="Miyauchi S."/>
            <person name="Kiss E."/>
            <person name="Kuo A."/>
            <person name="Drula E."/>
            <person name="Kohler A."/>
            <person name="Sanchez-Garcia M."/>
            <person name="Morin E."/>
            <person name="Andreopoulos B."/>
            <person name="Barry K.W."/>
            <person name="Bonito G."/>
            <person name="Buee M."/>
            <person name="Carver A."/>
            <person name="Chen C."/>
            <person name="Cichocki N."/>
            <person name="Clum A."/>
            <person name="Culley D."/>
            <person name="Crous P.W."/>
            <person name="Fauchery L."/>
            <person name="Girlanda M."/>
            <person name="Hayes R.D."/>
            <person name="Keri Z."/>
            <person name="LaButti K."/>
            <person name="Lipzen A."/>
            <person name="Lombard V."/>
            <person name="Magnuson J."/>
            <person name="Maillard F."/>
            <person name="Murat C."/>
            <person name="Nolan M."/>
            <person name="Ohm R.A."/>
            <person name="Pangilinan J."/>
            <person name="Pereira M.F."/>
            <person name="Perotto S."/>
            <person name="Peter M."/>
            <person name="Pfister S."/>
            <person name="Riley R."/>
            <person name="Sitrit Y."/>
            <person name="Stielow J.B."/>
            <person name="Szollosi G."/>
            <person name="Zifcakova L."/>
            <person name="Stursova M."/>
            <person name="Spatafora J.W."/>
            <person name="Tedersoo L."/>
            <person name="Vaario L.M."/>
            <person name="Yamada A."/>
            <person name="Yan M."/>
            <person name="Wang P."/>
            <person name="Xu J."/>
            <person name="Bruns T."/>
            <person name="Baldrian P."/>
            <person name="Vilgalys R."/>
            <person name="Dunand C."/>
            <person name="Henrissat B."/>
            <person name="Grigoriev I.V."/>
            <person name="Hibbett D."/>
            <person name="Nagy L.G."/>
            <person name="Martin F.M."/>
        </authorList>
    </citation>
    <scope>NUCLEOTIDE SEQUENCE</scope>
    <source>
        <strain evidence="1">Prilba</strain>
    </source>
</reference>
<evidence type="ECO:0000313" key="1">
    <source>
        <dbReference type="EMBL" id="KAF8481201.1"/>
    </source>
</evidence>
<gene>
    <name evidence="1" type="ORF">DFH94DRAFT_738671</name>
</gene>
<comment type="caution">
    <text evidence="1">The sequence shown here is derived from an EMBL/GenBank/DDBJ whole genome shotgun (WGS) entry which is preliminary data.</text>
</comment>
<name>A0A9P5MXT7_9AGAM</name>
<proteinExistence type="predicted"/>
<dbReference type="Proteomes" id="UP000759537">
    <property type="component" value="Unassembled WGS sequence"/>
</dbReference>
<dbReference type="OrthoDB" id="2691331at2759"/>
<organism evidence="1 2">
    <name type="scientific">Russula ochroleuca</name>
    <dbReference type="NCBI Taxonomy" id="152965"/>
    <lineage>
        <taxon>Eukaryota</taxon>
        <taxon>Fungi</taxon>
        <taxon>Dikarya</taxon>
        <taxon>Basidiomycota</taxon>
        <taxon>Agaricomycotina</taxon>
        <taxon>Agaricomycetes</taxon>
        <taxon>Russulales</taxon>
        <taxon>Russulaceae</taxon>
        <taxon>Russula</taxon>
    </lineage>
</organism>
<sequence length="245" mass="26866">MSGLSGSELQLAYNTLLEVKRTLVYEESEGADPNEPAPGDFEQELDTLLSLLGSRLEGPQSPIFSGMTEEDLTRLKIEFTGFISLKPNLEECIVATTSLGENELWSSTNLYHQLHLLESLIPRTTDAGSRAWIDAFFFCVSAMLPPGQSVVLNLENVVPVTTPLSLSTPSRYTAVVASQSGAGIFLRSPQFKILKMHMPSCFFVISSASGTEGGEVFYGQTDWLGSRDPMIPYDTRMAHQFGLDD</sequence>
<keyword evidence="2" id="KW-1185">Reference proteome</keyword>
<accession>A0A9P5MXT7</accession>
<protein>
    <submittedName>
        <fullName evidence="1">Uncharacterized protein</fullName>
    </submittedName>
</protein>
<reference evidence="1" key="1">
    <citation type="submission" date="2019-10" db="EMBL/GenBank/DDBJ databases">
        <authorList>
            <consortium name="DOE Joint Genome Institute"/>
            <person name="Kuo A."/>
            <person name="Miyauchi S."/>
            <person name="Kiss E."/>
            <person name="Drula E."/>
            <person name="Kohler A."/>
            <person name="Sanchez-Garcia M."/>
            <person name="Andreopoulos B."/>
            <person name="Barry K.W."/>
            <person name="Bonito G."/>
            <person name="Buee M."/>
            <person name="Carver A."/>
            <person name="Chen C."/>
            <person name="Cichocki N."/>
            <person name="Clum A."/>
            <person name="Culley D."/>
            <person name="Crous P.W."/>
            <person name="Fauchery L."/>
            <person name="Girlanda M."/>
            <person name="Hayes R."/>
            <person name="Keri Z."/>
            <person name="LaButti K."/>
            <person name="Lipzen A."/>
            <person name="Lombard V."/>
            <person name="Magnuson J."/>
            <person name="Maillard F."/>
            <person name="Morin E."/>
            <person name="Murat C."/>
            <person name="Nolan M."/>
            <person name="Ohm R."/>
            <person name="Pangilinan J."/>
            <person name="Pereira M."/>
            <person name="Perotto S."/>
            <person name="Peter M."/>
            <person name="Riley R."/>
            <person name="Sitrit Y."/>
            <person name="Stielow B."/>
            <person name="Szollosi G."/>
            <person name="Zifcakova L."/>
            <person name="Stursova M."/>
            <person name="Spatafora J.W."/>
            <person name="Tedersoo L."/>
            <person name="Vaario L.-M."/>
            <person name="Yamada A."/>
            <person name="Yan M."/>
            <person name="Wang P."/>
            <person name="Xu J."/>
            <person name="Bruns T."/>
            <person name="Baldrian P."/>
            <person name="Vilgalys R."/>
            <person name="Henrissat B."/>
            <person name="Grigoriev I.V."/>
            <person name="Hibbett D."/>
            <person name="Nagy L.G."/>
            <person name="Martin F.M."/>
        </authorList>
    </citation>
    <scope>NUCLEOTIDE SEQUENCE</scope>
    <source>
        <strain evidence="1">Prilba</strain>
    </source>
</reference>
<dbReference type="AlphaFoldDB" id="A0A9P5MXT7"/>
<dbReference type="EMBL" id="WHVB01000007">
    <property type="protein sequence ID" value="KAF8481201.1"/>
    <property type="molecule type" value="Genomic_DNA"/>
</dbReference>